<keyword evidence="1" id="KW-0328">Glycosyltransferase</keyword>
<dbReference type="RefSeq" id="WP_217791498.1">
    <property type="nucleotide sequence ID" value="NZ_JAHSPG010000008.1"/>
</dbReference>
<dbReference type="Pfam" id="PF04577">
    <property type="entry name" value="Glyco_transf_61"/>
    <property type="match status" value="1"/>
</dbReference>
<evidence type="ECO:0000256" key="3">
    <source>
        <dbReference type="ARBA" id="ARBA00023180"/>
    </source>
</evidence>
<keyword evidence="6" id="KW-1185">Reference proteome</keyword>
<dbReference type="EMBL" id="JAHSPG010000008">
    <property type="protein sequence ID" value="MBV4357844.1"/>
    <property type="molecule type" value="Genomic_DNA"/>
</dbReference>
<evidence type="ECO:0000313" key="5">
    <source>
        <dbReference type="EMBL" id="MBV4357844.1"/>
    </source>
</evidence>
<comment type="caution">
    <text evidence="5">The sequence shown here is derived from an EMBL/GenBank/DDBJ whole genome shotgun (WGS) entry which is preliminary data.</text>
</comment>
<dbReference type="InterPro" id="IPR007657">
    <property type="entry name" value="Glycosyltransferase_61"/>
</dbReference>
<dbReference type="PANTHER" id="PTHR20961">
    <property type="entry name" value="GLYCOSYLTRANSFERASE"/>
    <property type="match status" value="1"/>
</dbReference>
<reference evidence="5" key="1">
    <citation type="submission" date="2021-06" db="EMBL/GenBank/DDBJ databases">
        <authorList>
            <person name="Huq M.A."/>
        </authorList>
    </citation>
    <scope>NUCLEOTIDE SEQUENCE</scope>
    <source>
        <strain evidence="5">MAH-26</strain>
    </source>
</reference>
<keyword evidence="2" id="KW-0808">Transferase</keyword>
<organism evidence="5 6">
    <name type="scientific">Pinibacter aurantiacus</name>
    <dbReference type="NCBI Taxonomy" id="2851599"/>
    <lineage>
        <taxon>Bacteria</taxon>
        <taxon>Pseudomonadati</taxon>
        <taxon>Bacteroidota</taxon>
        <taxon>Chitinophagia</taxon>
        <taxon>Chitinophagales</taxon>
        <taxon>Chitinophagaceae</taxon>
        <taxon>Pinibacter</taxon>
    </lineage>
</organism>
<keyword evidence="3" id="KW-0325">Glycoprotein</keyword>
<dbReference type="GO" id="GO:0016757">
    <property type="term" value="F:glycosyltransferase activity"/>
    <property type="evidence" value="ECO:0007669"/>
    <property type="project" value="UniProtKB-KW"/>
</dbReference>
<accession>A0A9E2W4I3</accession>
<evidence type="ECO:0000256" key="2">
    <source>
        <dbReference type="ARBA" id="ARBA00022679"/>
    </source>
</evidence>
<dbReference type="AlphaFoldDB" id="A0A9E2W4I3"/>
<protein>
    <submittedName>
        <fullName evidence="5">Glycosyltransferase family 61 protein</fullName>
    </submittedName>
</protein>
<gene>
    <name evidence="5" type="ORF">KTO63_11840</name>
</gene>
<evidence type="ECO:0000256" key="1">
    <source>
        <dbReference type="ARBA" id="ARBA00022676"/>
    </source>
</evidence>
<sequence>MQTKEKLAFNIKKAYNNVLKGLNVSSTVAGVPKSCIKAKEWALKNNTKYITIFPERRSHENELVTVDPTVHKIFADEKIRKIRECFVFEMPNGRVWGKDGIVITPDDLVIEDVSMEFGQYKGKSGRQLSVFNRFKLGAVKKINGTVAVIAHPGSNNYHHWLVDMMPRFLFLKNTGYFDKIDFFLFDHNDLPFQKFCLEKLGIKESSIIKPSDRWTFHIQADKLIIPSFPDTLGHVNKEVLALLRDFISPDLQKPLDPKKRIFISRKKALTRKIVNEKELKELLFAKGFVEYYPEDYDVKEVAEFFSDASAITGIHGSGFANLMFCSRGASIVEYVAPLHVDPVYYIIASTVGAQLGYLFSEGERPSENTDLTKHKVDEDLLLDLDKLNRLFTLVNIN</sequence>
<feature type="domain" description="Glycosyltransferase 61 catalytic" evidence="4">
    <location>
        <begin position="157"/>
        <end position="332"/>
    </location>
</feature>
<proteinExistence type="predicted"/>
<evidence type="ECO:0000313" key="6">
    <source>
        <dbReference type="Proteomes" id="UP000812270"/>
    </source>
</evidence>
<dbReference type="InterPro" id="IPR049625">
    <property type="entry name" value="Glyco_transf_61_cat"/>
</dbReference>
<evidence type="ECO:0000259" key="4">
    <source>
        <dbReference type="Pfam" id="PF04577"/>
    </source>
</evidence>
<dbReference type="Proteomes" id="UP000812270">
    <property type="component" value="Unassembled WGS sequence"/>
</dbReference>
<name>A0A9E2W4I3_9BACT</name>